<dbReference type="Proteomes" id="UP000253975">
    <property type="component" value="Unassembled WGS sequence"/>
</dbReference>
<evidence type="ECO:0000313" key="7">
    <source>
        <dbReference type="EMBL" id="RDB58170.1"/>
    </source>
</evidence>
<evidence type="ECO:0000256" key="1">
    <source>
        <dbReference type="ARBA" id="ARBA00001974"/>
    </source>
</evidence>
<evidence type="ECO:0000256" key="2">
    <source>
        <dbReference type="ARBA" id="ARBA00022630"/>
    </source>
</evidence>
<dbReference type="InterPro" id="IPR003953">
    <property type="entry name" value="FAD-dep_OxRdtase_2_FAD-bd"/>
</dbReference>
<evidence type="ECO:0000256" key="4">
    <source>
        <dbReference type="ARBA" id="ARBA00023002"/>
    </source>
</evidence>
<dbReference type="InterPro" id="IPR050315">
    <property type="entry name" value="FAD-oxidoreductase_2"/>
</dbReference>
<dbReference type="SUPFAM" id="SSF56425">
    <property type="entry name" value="Succinate dehydrogenase/fumarate reductase flavoprotein, catalytic domain"/>
    <property type="match status" value="1"/>
</dbReference>
<feature type="signal peptide" evidence="5">
    <location>
        <begin position="1"/>
        <end position="26"/>
    </location>
</feature>
<comment type="caution">
    <text evidence="7">The sequence shown here is derived from an EMBL/GenBank/DDBJ whole genome shotgun (WGS) entry which is preliminary data.</text>
</comment>
<evidence type="ECO:0000256" key="3">
    <source>
        <dbReference type="ARBA" id="ARBA00022827"/>
    </source>
</evidence>
<dbReference type="GO" id="GO:0033765">
    <property type="term" value="F:steroid dehydrogenase activity, acting on the CH-CH group of donors"/>
    <property type="evidence" value="ECO:0007669"/>
    <property type="project" value="UniProtKB-ARBA"/>
</dbReference>
<dbReference type="PANTHER" id="PTHR43400">
    <property type="entry name" value="FUMARATE REDUCTASE"/>
    <property type="match status" value="1"/>
</dbReference>
<evidence type="ECO:0000259" key="6">
    <source>
        <dbReference type="Pfam" id="PF00890"/>
    </source>
</evidence>
<feature type="chain" id="PRO_5038333257" evidence="5">
    <location>
        <begin position="27"/>
        <end position="563"/>
    </location>
</feature>
<gene>
    <name evidence="7" type="ORF">C1881_06265</name>
</gene>
<dbReference type="RefSeq" id="WP_114615679.1">
    <property type="nucleotide sequence ID" value="NZ_PPTO01000009.1"/>
</dbReference>
<keyword evidence="3" id="KW-0274">FAD</keyword>
<name>A0A369LFR7_9ACTN</name>
<dbReference type="InterPro" id="IPR006311">
    <property type="entry name" value="TAT_signal"/>
</dbReference>
<dbReference type="InterPro" id="IPR019546">
    <property type="entry name" value="TAT_signal_bac_arc"/>
</dbReference>
<organism evidence="7 8">
    <name type="scientific">Slackia isoflavoniconvertens</name>
    <dbReference type="NCBI Taxonomy" id="572010"/>
    <lineage>
        <taxon>Bacteria</taxon>
        <taxon>Bacillati</taxon>
        <taxon>Actinomycetota</taxon>
        <taxon>Coriobacteriia</taxon>
        <taxon>Eggerthellales</taxon>
        <taxon>Eggerthellaceae</taxon>
        <taxon>Slackia</taxon>
    </lineage>
</organism>
<keyword evidence="5" id="KW-0732">Signal</keyword>
<feature type="domain" description="FAD-dependent oxidoreductase 2 FAD-binding" evidence="6">
    <location>
        <begin position="71"/>
        <end position="525"/>
    </location>
</feature>
<sequence length="563" mass="60497">MEVTRRNFLKGSLTAAAATAAAGALAACSPNGNASSASSTDAKAASAGEIKHTWEVAPDPIKDVAETKDYDIVIVGAGIAGNSAAEAAARNGAKVAVIERTDGIQMHGIDVAAIGSKFKIDNGVDIDIDEACRLLYLWSQQTTNYNLIRTWAEKTGPVIDYIEGMVAEQGFKMVSALSKTAKYGWETLPERWRVYPDAVSFVSDAEPGAVRSDKKTCNWNLGEALYKSATDNGAEYVFNTHAEQLVGDAKSGITGVIVTDADGKYVQYNASKGVILATGDISGNQEMVNCWARITTRADGNVYTPEGGNTGDGILMGCWAGAALSKSPAAPMVHQYTPSSKSFNLTAFVMSWLAVNRNGERYGAELPFEPYLTNGRMNTPGDKAWSIFDANYEKWVKQQWPTNYDVQLKGLDEEMEKRLQDGSLIKADTIAELAEKLGVPADKLQESVDGYNAAYEAGKDVKFDVPAQFLSEIKTAPFYATPVVCSVLTIPFGLHVNDDSQVCTEEDEPIDGLFAVGNVQGDFFGLNYPVHCPGVSHGRCLTFGQLVGEALATDTVITKLEFK</sequence>
<dbReference type="InterPro" id="IPR036188">
    <property type="entry name" value="FAD/NAD-bd_sf"/>
</dbReference>
<evidence type="ECO:0000313" key="8">
    <source>
        <dbReference type="Proteomes" id="UP000253975"/>
    </source>
</evidence>
<dbReference type="InterPro" id="IPR027477">
    <property type="entry name" value="Succ_DH/fumarate_Rdtase_cat_sf"/>
</dbReference>
<dbReference type="Pfam" id="PF00890">
    <property type="entry name" value="FAD_binding_2"/>
    <property type="match status" value="1"/>
</dbReference>
<comment type="cofactor">
    <cofactor evidence="1">
        <name>FAD</name>
        <dbReference type="ChEBI" id="CHEBI:57692"/>
    </cofactor>
</comment>
<dbReference type="PROSITE" id="PS51257">
    <property type="entry name" value="PROKAR_LIPOPROTEIN"/>
    <property type="match status" value="1"/>
</dbReference>
<dbReference type="AlphaFoldDB" id="A0A369LFR7"/>
<dbReference type="PANTHER" id="PTHR43400:SF10">
    <property type="entry name" value="3-OXOSTEROID 1-DEHYDROGENASE"/>
    <property type="match status" value="1"/>
</dbReference>
<keyword evidence="2" id="KW-0285">Flavoprotein</keyword>
<dbReference type="NCBIfam" id="TIGR01409">
    <property type="entry name" value="TAT_signal_seq"/>
    <property type="match status" value="1"/>
</dbReference>
<dbReference type="PROSITE" id="PS51318">
    <property type="entry name" value="TAT"/>
    <property type="match status" value="1"/>
</dbReference>
<dbReference type="GO" id="GO:0008202">
    <property type="term" value="P:steroid metabolic process"/>
    <property type="evidence" value="ECO:0007669"/>
    <property type="project" value="UniProtKB-ARBA"/>
</dbReference>
<dbReference type="SUPFAM" id="SSF51905">
    <property type="entry name" value="FAD/NAD(P)-binding domain"/>
    <property type="match status" value="1"/>
</dbReference>
<protein>
    <submittedName>
        <fullName evidence="7">FAD-binding dehydrogenase</fullName>
    </submittedName>
</protein>
<accession>A0A369LFR7</accession>
<dbReference type="Gene3D" id="3.50.50.60">
    <property type="entry name" value="FAD/NAD(P)-binding domain"/>
    <property type="match status" value="1"/>
</dbReference>
<dbReference type="Gene3D" id="3.90.700.10">
    <property type="entry name" value="Succinate dehydrogenase/fumarate reductase flavoprotein, catalytic domain"/>
    <property type="match status" value="1"/>
</dbReference>
<keyword evidence="4" id="KW-0560">Oxidoreductase</keyword>
<reference evidence="7 8" key="1">
    <citation type="journal article" date="2018" name="Elife">
        <title>Discovery and characterization of a prevalent human gut bacterial enzyme sufficient for the inactivation of a family of plant toxins.</title>
        <authorList>
            <person name="Koppel N."/>
            <person name="Bisanz J.E."/>
            <person name="Pandelia M.E."/>
            <person name="Turnbaugh P.J."/>
            <person name="Balskus E.P."/>
        </authorList>
    </citation>
    <scope>NUCLEOTIDE SEQUENCE [LARGE SCALE GENOMIC DNA]</scope>
    <source>
        <strain evidence="7 8">OB21 GAM31</strain>
    </source>
</reference>
<proteinExistence type="predicted"/>
<evidence type="ECO:0000256" key="5">
    <source>
        <dbReference type="SAM" id="SignalP"/>
    </source>
</evidence>
<dbReference type="EMBL" id="PPTO01000009">
    <property type="protein sequence ID" value="RDB58170.1"/>
    <property type="molecule type" value="Genomic_DNA"/>
</dbReference>